<dbReference type="InterPro" id="IPR011051">
    <property type="entry name" value="RmlC_Cupin_sf"/>
</dbReference>
<dbReference type="EMBL" id="PIYS01000002">
    <property type="protein sequence ID" value="PKF73039.1"/>
    <property type="molecule type" value="Genomic_DNA"/>
</dbReference>
<keyword evidence="1" id="KW-0805">Transcription regulation</keyword>
<dbReference type="SMART" id="SM00342">
    <property type="entry name" value="HTH_ARAC"/>
    <property type="match status" value="1"/>
</dbReference>
<dbReference type="InterPro" id="IPR050204">
    <property type="entry name" value="AraC_XylS_family_regulators"/>
</dbReference>
<sequence length="259" mass="28588">MLSVRHYHQEYLAHQHSHAQLVFGLQGQLHLEIAGHGQCLGNSQLAVVPAGMAHACFSAAGSDCLVLDVPSEDWLDLRLGEQADASRRLLTQVSQVQLNAHQQQLLDWLAHSPLDNPLLAEQGAALLLTCLHAPLAGPLAQQLPLAKLYAFVDRHCAHPLQVADLARCCGLSNARLHARLLAETGLTPMALVRQRRLRLARQLLLHSTLSLGEIAVRCGYTSQSAFSAAMLRDTGCSPRHYRQQARDNIRELRDRQQFP</sequence>
<dbReference type="InterPro" id="IPR014710">
    <property type="entry name" value="RmlC-like_jellyroll"/>
</dbReference>
<evidence type="ECO:0000256" key="1">
    <source>
        <dbReference type="ARBA" id="ARBA00023015"/>
    </source>
</evidence>
<evidence type="ECO:0000313" key="7">
    <source>
        <dbReference type="Proteomes" id="UP000242861"/>
    </source>
</evidence>
<comment type="function">
    <text evidence="4">Regulatory protein of the TOL plasmid xyl operons. XylS activates the xylXYZLTEGFJQKIH operon required for the degradation of toluene, m-xylene and p-xylene.</text>
</comment>
<dbReference type="GO" id="GO:0003700">
    <property type="term" value="F:DNA-binding transcription factor activity"/>
    <property type="evidence" value="ECO:0007669"/>
    <property type="project" value="InterPro"/>
</dbReference>
<dbReference type="Pfam" id="PF12833">
    <property type="entry name" value="HTH_18"/>
    <property type="match status" value="1"/>
</dbReference>
<dbReference type="PANTHER" id="PTHR46796">
    <property type="entry name" value="HTH-TYPE TRANSCRIPTIONAL ACTIVATOR RHAS-RELATED"/>
    <property type="match status" value="1"/>
</dbReference>
<organism evidence="6 7">
    <name type="scientific">Pseudomonas fluvialis</name>
    <dbReference type="NCBI Taxonomy" id="1793966"/>
    <lineage>
        <taxon>Bacteria</taxon>
        <taxon>Pseudomonadati</taxon>
        <taxon>Pseudomonadota</taxon>
        <taxon>Gammaproteobacteria</taxon>
        <taxon>Pseudomonadales</taxon>
        <taxon>Pseudomonadaceae</taxon>
        <taxon>Pseudomonas</taxon>
    </lineage>
</organism>
<evidence type="ECO:0000259" key="5">
    <source>
        <dbReference type="PROSITE" id="PS01124"/>
    </source>
</evidence>
<keyword evidence="3" id="KW-0804">Transcription</keyword>
<gene>
    <name evidence="6" type="ORF">CW360_00835</name>
</gene>
<proteinExistence type="predicted"/>
<dbReference type="AlphaFoldDB" id="A0A2I0CU63"/>
<evidence type="ECO:0000256" key="3">
    <source>
        <dbReference type="ARBA" id="ARBA00023163"/>
    </source>
</evidence>
<name>A0A2I0CU63_9PSED</name>
<dbReference type="PROSITE" id="PS01124">
    <property type="entry name" value="HTH_ARAC_FAMILY_2"/>
    <property type="match status" value="1"/>
</dbReference>
<dbReference type="GO" id="GO:0043565">
    <property type="term" value="F:sequence-specific DNA binding"/>
    <property type="evidence" value="ECO:0007669"/>
    <property type="project" value="InterPro"/>
</dbReference>
<comment type="caution">
    <text evidence="6">The sequence shown here is derived from an EMBL/GenBank/DDBJ whole genome shotgun (WGS) entry which is preliminary data.</text>
</comment>
<dbReference type="InterPro" id="IPR009057">
    <property type="entry name" value="Homeodomain-like_sf"/>
</dbReference>
<evidence type="ECO:0000256" key="4">
    <source>
        <dbReference type="ARBA" id="ARBA00037345"/>
    </source>
</evidence>
<dbReference type="RefSeq" id="WP_101192418.1">
    <property type="nucleotide sequence ID" value="NZ_PIYS01000002.1"/>
</dbReference>
<feature type="domain" description="HTH araC/xylS-type" evidence="5">
    <location>
        <begin position="146"/>
        <end position="244"/>
    </location>
</feature>
<dbReference type="PANTHER" id="PTHR46796:SF10">
    <property type="entry name" value="TRANSCRIPTIONAL ACTIVATOR FEAR"/>
    <property type="match status" value="1"/>
</dbReference>
<dbReference type="SUPFAM" id="SSF51182">
    <property type="entry name" value="RmlC-like cupins"/>
    <property type="match status" value="1"/>
</dbReference>
<dbReference type="Gene3D" id="1.10.10.60">
    <property type="entry name" value="Homeodomain-like"/>
    <property type="match status" value="1"/>
</dbReference>
<evidence type="ECO:0000256" key="2">
    <source>
        <dbReference type="ARBA" id="ARBA00023125"/>
    </source>
</evidence>
<evidence type="ECO:0000313" key="6">
    <source>
        <dbReference type="EMBL" id="PKF73039.1"/>
    </source>
</evidence>
<dbReference type="Proteomes" id="UP000242861">
    <property type="component" value="Unassembled WGS sequence"/>
</dbReference>
<protein>
    <submittedName>
        <fullName evidence="6">AraC family transcriptional regulator</fullName>
    </submittedName>
</protein>
<reference evidence="7" key="1">
    <citation type="submission" date="2017-12" db="EMBL/GenBank/DDBJ databases">
        <authorList>
            <person name="Yu X.-Y."/>
        </authorList>
    </citation>
    <scope>NUCLEOTIDE SEQUENCE [LARGE SCALE GENOMIC DNA]</scope>
    <source>
        <strain evidence="7">ZYSR67-Z</strain>
    </source>
</reference>
<dbReference type="SUPFAM" id="SSF46689">
    <property type="entry name" value="Homeodomain-like"/>
    <property type="match status" value="1"/>
</dbReference>
<keyword evidence="2" id="KW-0238">DNA-binding</keyword>
<dbReference type="Gene3D" id="2.60.120.10">
    <property type="entry name" value="Jelly Rolls"/>
    <property type="match status" value="1"/>
</dbReference>
<dbReference type="InterPro" id="IPR018060">
    <property type="entry name" value="HTH_AraC"/>
</dbReference>
<accession>A0A2I0CU63</accession>